<comment type="caution">
    <text evidence="2">The sequence shown here is derived from an EMBL/GenBank/DDBJ whole genome shotgun (WGS) entry which is preliminary data.</text>
</comment>
<proteinExistence type="predicted"/>
<evidence type="ECO:0000313" key="3">
    <source>
        <dbReference type="Proteomes" id="UP001212997"/>
    </source>
</evidence>
<evidence type="ECO:0000256" key="1">
    <source>
        <dbReference type="SAM" id="MobiDB-lite"/>
    </source>
</evidence>
<organism evidence="2 3">
    <name type="scientific">Meripilus lineatus</name>
    <dbReference type="NCBI Taxonomy" id="2056292"/>
    <lineage>
        <taxon>Eukaryota</taxon>
        <taxon>Fungi</taxon>
        <taxon>Dikarya</taxon>
        <taxon>Basidiomycota</taxon>
        <taxon>Agaricomycotina</taxon>
        <taxon>Agaricomycetes</taxon>
        <taxon>Polyporales</taxon>
        <taxon>Meripilaceae</taxon>
        <taxon>Meripilus</taxon>
    </lineage>
</organism>
<dbReference type="Proteomes" id="UP001212997">
    <property type="component" value="Unassembled WGS sequence"/>
</dbReference>
<accession>A0AAD5Y8R7</accession>
<dbReference type="AlphaFoldDB" id="A0AAD5Y8R7"/>
<name>A0AAD5Y8R7_9APHY</name>
<reference evidence="2" key="1">
    <citation type="submission" date="2022-07" db="EMBL/GenBank/DDBJ databases">
        <title>Genome Sequence of Physisporinus lineatus.</title>
        <authorList>
            <person name="Buettner E."/>
        </authorList>
    </citation>
    <scope>NUCLEOTIDE SEQUENCE</scope>
    <source>
        <strain evidence="2">VT162</strain>
    </source>
</reference>
<gene>
    <name evidence="2" type="ORF">NLI96_g11051</name>
</gene>
<sequence>MFKIPFIDPHETLCHSYNVVRTTIEISQNTPLPSHLDIPILQDAHMPTHVLAVIDTPIPSEPLQSPPIIFPILAPINAELFATRFHKDITSNSSHLAAPGSTMPIPFWNEETQQMVVTLPVIRLCVPHPPSMPLLLLFGLGLHRQYELPPSSPQTSPTGSSASSLRSNSPNRRRSSNARNPQGISTNLLVTYLLPLPVIEEYPAASAMAQTMEEVCEGQELERRIRFNHGLWRNVLSLAPKHIEIIDTVRMAWNITSEARRIRERLKDVGFLS</sequence>
<evidence type="ECO:0000313" key="2">
    <source>
        <dbReference type="EMBL" id="KAJ3476594.1"/>
    </source>
</evidence>
<keyword evidence="3" id="KW-1185">Reference proteome</keyword>
<feature type="region of interest" description="Disordered" evidence="1">
    <location>
        <begin position="148"/>
        <end position="182"/>
    </location>
</feature>
<dbReference type="EMBL" id="JANAWD010000690">
    <property type="protein sequence ID" value="KAJ3476594.1"/>
    <property type="molecule type" value="Genomic_DNA"/>
</dbReference>
<protein>
    <submittedName>
        <fullName evidence="2">Uncharacterized protein</fullName>
    </submittedName>
</protein>
<feature type="compositionally biased region" description="Low complexity" evidence="1">
    <location>
        <begin position="153"/>
        <end position="170"/>
    </location>
</feature>